<sequence length="125" mass="14507">MPPKKNNIKKNNKNIADDLSITLKDMQCKFGEEINNEEAKLIKETSEIINKCSETLYRTITKDMPKEFLDMKYKNFLEIQDSTSCTLPKPNDTMMIIQDIRNKVMNGNASPETVKKYQNIKKISQ</sequence>
<dbReference type="AlphaFoldDB" id="A0A090LB32"/>
<dbReference type="GeneID" id="36377050"/>
<dbReference type="WBParaSite" id="SRAE_1000293800.1">
    <property type="protein sequence ID" value="SRAE_1000293800.1"/>
    <property type="gene ID" value="WBGene00259555"/>
</dbReference>
<organism evidence="1">
    <name type="scientific">Strongyloides ratti</name>
    <name type="common">Parasitic roundworm</name>
    <dbReference type="NCBI Taxonomy" id="34506"/>
    <lineage>
        <taxon>Eukaryota</taxon>
        <taxon>Metazoa</taxon>
        <taxon>Ecdysozoa</taxon>
        <taxon>Nematoda</taxon>
        <taxon>Chromadorea</taxon>
        <taxon>Rhabditida</taxon>
        <taxon>Tylenchina</taxon>
        <taxon>Panagrolaimomorpha</taxon>
        <taxon>Strongyloidoidea</taxon>
        <taxon>Strongyloididae</taxon>
        <taxon>Strongyloides</taxon>
    </lineage>
</organism>
<dbReference type="EMBL" id="LN609528">
    <property type="protein sequence ID" value="CEF64685.1"/>
    <property type="molecule type" value="Genomic_DNA"/>
</dbReference>
<name>A0A090LB32_STRRB</name>
<reference evidence="1 2" key="1">
    <citation type="submission" date="2014-09" db="EMBL/GenBank/DDBJ databases">
        <authorList>
            <person name="Martin A.A."/>
        </authorList>
    </citation>
    <scope>NUCLEOTIDE SEQUENCE</scope>
    <source>
        <strain evidence="2">ED321</strain>
        <strain evidence="1">ED321 Heterogonic</strain>
    </source>
</reference>
<dbReference type="RefSeq" id="XP_024503886.1">
    <property type="nucleotide sequence ID" value="XM_024650072.1"/>
</dbReference>
<dbReference type="CTD" id="36377050"/>
<keyword evidence="2" id="KW-1185">Reference proteome</keyword>
<evidence type="ECO:0000313" key="4">
    <source>
        <dbReference type="WormBase" id="SRAE_1000293800"/>
    </source>
</evidence>
<dbReference type="WormBase" id="SRAE_1000293800">
    <property type="protein sequence ID" value="SRP02369"/>
    <property type="gene ID" value="WBGene00259555"/>
</dbReference>
<accession>A0A090LB32</accession>
<reference evidence="3" key="2">
    <citation type="submission" date="2020-12" db="UniProtKB">
        <authorList>
            <consortium name="WormBaseParasite"/>
        </authorList>
    </citation>
    <scope>IDENTIFICATION</scope>
</reference>
<dbReference type="Proteomes" id="UP000035682">
    <property type="component" value="Unplaced"/>
</dbReference>
<protein>
    <submittedName>
        <fullName evidence="1 3">Uncharacterized protein</fullName>
    </submittedName>
</protein>
<evidence type="ECO:0000313" key="1">
    <source>
        <dbReference type="EMBL" id="CEF64685.1"/>
    </source>
</evidence>
<gene>
    <name evidence="1 3 4" type="ORF">SRAE_1000293800</name>
</gene>
<evidence type="ECO:0000313" key="2">
    <source>
        <dbReference type="Proteomes" id="UP000035682"/>
    </source>
</evidence>
<evidence type="ECO:0000313" key="3">
    <source>
        <dbReference type="WBParaSite" id="SRAE_1000293800.1"/>
    </source>
</evidence>
<proteinExistence type="predicted"/>